<comment type="caution">
    <text evidence="1">The sequence shown here is derived from an EMBL/GenBank/DDBJ whole genome shotgun (WGS) entry which is preliminary data.</text>
</comment>
<gene>
    <name evidence="1" type="ORF">QLQ12_30850</name>
</gene>
<proteinExistence type="predicted"/>
<accession>A0ABT6WTD9</accession>
<dbReference type="EMBL" id="JASCTH010000023">
    <property type="protein sequence ID" value="MDI6103022.1"/>
    <property type="molecule type" value="Genomic_DNA"/>
</dbReference>
<keyword evidence="2" id="KW-1185">Reference proteome</keyword>
<reference evidence="1 2" key="1">
    <citation type="submission" date="2023-05" db="EMBL/GenBank/DDBJ databases">
        <title>Actinoplanes sp. NEAU-A12 genome sequencing.</title>
        <authorList>
            <person name="Wang Z.-S."/>
        </authorList>
    </citation>
    <scope>NUCLEOTIDE SEQUENCE [LARGE SCALE GENOMIC DNA]</scope>
    <source>
        <strain evidence="1 2">NEAU-A12</strain>
    </source>
</reference>
<evidence type="ECO:0000313" key="2">
    <source>
        <dbReference type="Proteomes" id="UP001241758"/>
    </source>
</evidence>
<organism evidence="1 2">
    <name type="scientific">Actinoplanes sandaracinus</name>
    <dbReference type="NCBI Taxonomy" id="3045177"/>
    <lineage>
        <taxon>Bacteria</taxon>
        <taxon>Bacillati</taxon>
        <taxon>Actinomycetota</taxon>
        <taxon>Actinomycetes</taxon>
        <taxon>Micromonosporales</taxon>
        <taxon>Micromonosporaceae</taxon>
        <taxon>Actinoplanes</taxon>
    </lineage>
</organism>
<evidence type="ECO:0000313" key="1">
    <source>
        <dbReference type="EMBL" id="MDI6103022.1"/>
    </source>
</evidence>
<name>A0ABT6WTD9_9ACTN</name>
<dbReference type="RefSeq" id="WP_282764027.1">
    <property type="nucleotide sequence ID" value="NZ_JASCTH010000023.1"/>
</dbReference>
<dbReference type="Proteomes" id="UP001241758">
    <property type="component" value="Unassembled WGS sequence"/>
</dbReference>
<sequence>MSDSNPCVVSVDDMKKIATDLNEFVVCFDRIFSRLAFSDASPDILVNYMLDRDVRLRLAEARSVVWDSLREKISEEEADDLSESGYEYSD</sequence>
<protein>
    <submittedName>
        <fullName evidence="1">Uncharacterized protein</fullName>
    </submittedName>
</protein>